<evidence type="ECO:0000313" key="1">
    <source>
        <dbReference type="EMBL" id="MDR7356238.1"/>
    </source>
</evidence>
<proteinExistence type="predicted"/>
<name>A0ABU2BCB7_9CORY</name>
<dbReference type="EMBL" id="JAVDYF010000001">
    <property type="protein sequence ID" value="MDR7356238.1"/>
    <property type="molecule type" value="Genomic_DNA"/>
</dbReference>
<dbReference type="RefSeq" id="WP_277103729.1">
    <property type="nucleotide sequence ID" value="NZ_BAAAJS010000053.1"/>
</dbReference>
<reference evidence="1 2" key="1">
    <citation type="submission" date="2023-07" db="EMBL/GenBank/DDBJ databases">
        <title>Sequencing the genomes of 1000 actinobacteria strains.</title>
        <authorList>
            <person name="Klenk H.-P."/>
        </authorList>
    </citation>
    <scope>NUCLEOTIDE SEQUENCE [LARGE SCALE GENOMIC DNA]</scope>
    <source>
        <strain evidence="1 2">DSM 44508</strain>
    </source>
</reference>
<accession>A0ABU2BCB7</accession>
<organism evidence="1 2">
    <name type="scientific">Corynebacterium felinum</name>
    <dbReference type="NCBI Taxonomy" id="131318"/>
    <lineage>
        <taxon>Bacteria</taxon>
        <taxon>Bacillati</taxon>
        <taxon>Actinomycetota</taxon>
        <taxon>Actinomycetes</taxon>
        <taxon>Mycobacteriales</taxon>
        <taxon>Corynebacteriaceae</taxon>
        <taxon>Corynebacterium</taxon>
    </lineage>
</organism>
<protein>
    <submittedName>
        <fullName evidence="1">Uncharacterized protein</fullName>
    </submittedName>
</protein>
<dbReference type="Proteomes" id="UP001183619">
    <property type="component" value="Unassembled WGS sequence"/>
</dbReference>
<evidence type="ECO:0000313" key="2">
    <source>
        <dbReference type="Proteomes" id="UP001183619"/>
    </source>
</evidence>
<keyword evidence="2" id="KW-1185">Reference proteome</keyword>
<sequence length="208" mass="23434">MFFKRKSKAPAPHSAEHTAPAGQHIYFTLNLNARLQPYVRHDFEDDLESQLTSSKLGVLDGGGTLLNSEGEFLSCDINFVMENPSPEKISAALTMISHLPWVPKGSRVVWEENGTRHTHEVGHLEGMALYLNGTDLPVEVYETANLAEIVENMNELMSPHGRIMSHWEGPKETALYFYGTDFHSMCDCTDKYRAETPLLEKSRVERIA</sequence>
<gene>
    <name evidence="1" type="ORF">J2S37_002776</name>
</gene>
<comment type="caution">
    <text evidence="1">The sequence shown here is derived from an EMBL/GenBank/DDBJ whole genome shotgun (WGS) entry which is preliminary data.</text>
</comment>